<accession>A0A0N5DA03</accession>
<proteinExistence type="predicted"/>
<evidence type="ECO:0000313" key="2">
    <source>
        <dbReference type="EMBL" id="VDN07640.1"/>
    </source>
</evidence>
<dbReference type="EMBL" id="UYYF01004931">
    <property type="protein sequence ID" value="VDN07640.1"/>
    <property type="molecule type" value="Genomic_DNA"/>
</dbReference>
<organism evidence="4">
    <name type="scientific">Thelazia callipaeda</name>
    <name type="common">Oriental eyeworm</name>
    <name type="synonym">Parasitic nematode</name>
    <dbReference type="NCBI Taxonomy" id="103827"/>
    <lineage>
        <taxon>Eukaryota</taxon>
        <taxon>Metazoa</taxon>
        <taxon>Ecdysozoa</taxon>
        <taxon>Nematoda</taxon>
        <taxon>Chromadorea</taxon>
        <taxon>Rhabditida</taxon>
        <taxon>Spirurina</taxon>
        <taxon>Spiruromorpha</taxon>
        <taxon>Thelazioidea</taxon>
        <taxon>Thelaziidae</taxon>
        <taxon>Thelazia</taxon>
    </lineage>
</organism>
<dbReference type="PANTHER" id="PTHR31640:SF1">
    <property type="entry name" value="BRIDGE-LIKE LIPID TRANSFER PROTEIN FAMILY MEMBER 1"/>
    <property type="match status" value="1"/>
</dbReference>
<dbReference type="Proteomes" id="UP000276776">
    <property type="component" value="Unassembled WGS sequence"/>
</dbReference>
<dbReference type="SMART" id="SM01220">
    <property type="entry name" value="FSA_C"/>
    <property type="match status" value="1"/>
</dbReference>
<dbReference type="InterPro" id="IPR033616">
    <property type="entry name" value="BLTP1"/>
</dbReference>
<dbReference type="GO" id="GO:0048488">
    <property type="term" value="P:synaptic vesicle endocytosis"/>
    <property type="evidence" value="ECO:0007669"/>
    <property type="project" value="TreeGrafter"/>
</dbReference>
<dbReference type="Pfam" id="PF25040">
    <property type="entry name" value="BLTP1_C"/>
    <property type="match status" value="2"/>
</dbReference>
<evidence type="ECO:0000313" key="3">
    <source>
        <dbReference type="Proteomes" id="UP000276776"/>
    </source>
</evidence>
<keyword evidence="3" id="KW-1185">Reference proteome</keyword>
<dbReference type="WBParaSite" id="TCLT_0000998201-mRNA-1">
    <property type="protein sequence ID" value="TCLT_0000998201-mRNA-1"/>
    <property type="gene ID" value="TCLT_0000998201"/>
</dbReference>
<feature type="domain" description="Bridge-like lipid transfer protein family member 1 C-terminal" evidence="1">
    <location>
        <begin position="735"/>
        <end position="1247"/>
    </location>
</feature>
<reference evidence="2 3" key="2">
    <citation type="submission" date="2018-11" db="EMBL/GenBank/DDBJ databases">
        <authorList>
            <consortium name="Pathogen Informatics"/>
        </authorList>
    </citation>
    <scope>NUCLEOTIDE SEQUENCE [LARGE SCALE GENOMIC DNA]</scope>
</reference>
<evidence type="ECO:0000259" key="1">
    <source>
        <dbReference type="SMART" id="SM01220"/>
    </source>
</evidence>
<protein>
    <submittedName>
        <fullName evidence="4">FSA_C domain-containing protein</fullName>
    </submittedName>
</protein>
<reference evidence="4" key="1">
    <citation type="submission" date="2016-04" db="UniProtKB">
        <authorList>
            <consortium name="WormBaseParasite"/>
        </authorList>
    </citation>
    <scope>IDENTIFICATION</scope>
</reference>
<sequence length="1268" mass="144312">MPKRFAVVETHVACAIQLSPKQVPNVDVTFSRTVILFKFPAINRAKTVIKDFNQSRSFWMEQRSREMRNKDKTSSDSPRNSILDATNNLVMNITILFRDRSVVCIPLYSNKNRPFTSALLFGLKDAEVGVSLLGKTKAETKFTDFKIVFAENFEHSMDECWINGQETTPTNFMLFPRGICEFHLNTVKSERTQRRRLIASVHCSIKGLTFDLDSSIGNLIGAVKSTCSAVDDDQDLDPSEYKSVKTCLDEVAYNDDIDSKSEFASLVKLESRIRWVENKIFEQTRKLTGIRLQKPTDATYEWELRRLKKLQLVRVKQFKESMLDRLKRNKLREKHFKKTNVIKTKLEDVGEGEEEANEESVSVTGELSTESVKDSAVLKPPSNIAAGTALRQLEMIAEMKDNIARDDNVINDKLAIGFDMRFFGEAGECTLRNRTLTDAMSTGSTLNVDKRSSKDKNTEFTRMSLPSLEAKAYYSSDDIIKKPQTIIKSKQSLKKAGNLMPSLYISANVANMPQETTFTPLIADFLQEFLETLPHNMPLQALIGKIPNIKRQTKSCVFQHENETDTFSMTDTESLLTGIDSKLMVNILLAITIQSSAIRFEARQQRLGAMDLLLQLPSLKLIASCRNSTVKNDLHVSLCLRSFSVCFYNPHQPSPLDALSLTLDRFMVAISRSSVLLYSSTHVKIASIIDIGQATFTYDMRKLSELIAFPRPWYRKAIAQRLLLGRNQSTKAASTTHSSSSRPGTKTKNKLVLEASVKVKWEAFNAKIQMSSAMAFWYKFQLHPSVERKLNIHFALGLMTHEASGGAISGTLRMTNTAYYFTWTSLDNKPSSFSSKINFTELEMRINWMSRTVVVAIFDQPSLLIYDEWKLYYDQEGKEQIRDSQAFLTTTSTTSKVINTVKSPKMFHWAKVLDLVTDIQMGSLVFPLPNAKNGSTIVGARLVFAGEQASLVLMDGEITANRFFFFRWALFYLNHPTLIFSNIAQYAFIDEKQTVGIDLREKFLLKLSGLTKQTKLHSNQWTSAICKAERRQGQTWPKQSTVRECLMSRIDDALTELFSPSQDSNKPLVLELFELPALDSVFTSFQKVSIDCDELRNVKSKVVSSLVCDFHYALGVQTDFTAQVSFLPELLRSYLIEMVRHQINLPGNVLFLHQDKRNQEESKKLSNKQGDEQIKCDQRQYICKEWKVDPKLRFIDKVKWDPPVIDDILRKLQIFDHRNTIPKVVQRHALDQCDVFASKALFLTVKTAKDASIKTNVKSRRNPPDAMR</sequence>
<dbReference type="InterPro" id="IPR056742">
    <property type="entry name" value="BLTP1_C"/>
</dbReference>
<dbReference type="OMA" id="RWHPHAH"/>
<dbReference type="GO" id="GO:0098793">
    <property type="term" value="C:presynapse"/>
    <property type="evidence" value="ECO:0007669"/>
    <property type="project" value="GOC"/>
</dbReference>
<dbReference type="PANTHER" id="PTHR31640">
    <property type="entry name" value="TRANSMEMBRANE PROTEIN KIAA1109"/>
    <property type="match status" value="1"/>
</dbReference>
<dbReference type="AlphaFoldDB" id="A0A0N5DA03"/>
<dbReference type="OrthoDB" id="10051416at2759"/>
<name>A0A0N5DA03_THECL</name>
<gene>
    <name evidence="2" type="ORF">TCLT_LOCUS9971</name>
</gene>
<evidence type="ECO:0000313" key="4">
    <source>
        <dbReference type="WBParaSite" id="TCLT_0000998201-mRNA-1"/>
    </source>
</evidence>